<feature type="region of interest" description="Disordered" evidence="1">
    <location>
        <begin position="1"/>
        <end position="25"/>
    </location>
</feature>
<dbReference type="RefSeq" id="XP_014659142.1">
    <property type="nucleotide sequence ID" value="XM_014803656.1"/>
</dbReference>
<organism evidence="2 3">
    <name type="scientific">Pseudozyma antarctica</name>
    <name type="common">Yeast</name>
    <name type="synonym">Candida antarctica</name>
    <dbReference type="NCBI Taxonomy" id="84753"/>
    <lineage>
        <taxon>Eukaryota</taxon>
        <taxon>Fungi</taxon>
        <taxon>Dikarya</taxon>
        <taxon>Basidiomycota</taxon>
        <taxon>Ustilaginomycotina</taxon>
        <taxon>Ustilaginomycetes</taxon>
        <taxon>Ustilaginales</taxon>
        <taxon>Ustilaginaceae</taxon>
        <taxon>Moesziomyces</taxon>
    </lineage>
</organism>
<protein>
    <submittedName>
        <fullName evidence="2">Uncharacterized protein</fullName>
    </submittedName>
</protein>
<proteinExistence type="predicted"/>
<evidence type="ECO:0000313" key="3">
    <source>
        <dbReference type="Proteomes" id="UP000325008"/>
    </source>
</evidence>
<feature type="compositionally biased region" description="Basic and acidic residues" evidence="1">
    <location>
        <begin position="1"/>
        <end position="12"/>
    </location>
</feature>
<gene>
    <name evidence="2" type="ORF">PSANT_00042</name>
</gene>
<dbReference type="Proteomes" id="UP000325008">
    <property type="component" value="Unassembled WGS sequence"/>
</dbReference>
<dbReference type="EMBL" id="OOIQ01000001">
    <property type="protein sequence ID" value="SPO42359.1"/>
    <property type="molecule type" value="Genomic_DNA"/>
</dbReference>
<sequence length="119" mass="12956">MSPKPGRADGAVESKNGAKPKSTDRIAALCGTDRNDTKEALTKTAQVDALDDCSDGDEWTQLTQPLTADEQIALLRAEMQQLRKEVNALARNQTKTDSALAKLEKSTEKLKDKIKAKKS</sequence>
<reference evidence="2" key="1">
    <citation type="submission" date="2018-03" db="EMBL/GenBank/DDBJ databases">
        <authorList>
            <person name="Guldener U."/>
        </authorList>
    </citation>
    <scope>NUCLEOTIDE SEQUENCE [LARGE SCALE GENOMIC DNA]</scope>
    <source>
        <strain evidence="2">ATCC34888</strain>
    </source>
</reference>
<evidence type="ECO:0000256" key="1">
    <source>
        <dbReference type="SAM" id="MobiDB-lite"/>
    </source>
</evidence>
<comment type="caution">
    <text evidence="2">The sequence shown here is derived from an EMBL/GenBank/DDBJ whole genome shotgun (WGS) entry which is preliminary data.</text>
</comment>
<keyword evidence="3" id="KW-1185">Reference proteome</keyword>
<accession>A0A5C3FG60</accession>
<dbReference type="AlphaFoldDB" id="A0A5C3FG60"/>
<name>A0A5C3FG60_PSEA2</name>
<evidence type="ECO:0000313" key="2">
    <source>
        <dbReference type="EMBL" id="SPO42359.1"/>
    </source>
</evidence>